<feature type="compositionally biased region" description="Basic and acidic residues" evidence="5">
    <location>
        <begin position="143"/>
        <end position="166"/>
    </location>
</feature>
<dbReference type="AlphaFoldDB" id="A0A1F6TBS2"/>
<comment type="subcellular location">
    <subcellularLocation>
        <location evidence="1">Membrane</location>
        <topology evidence="1">Multi-pass membrane protein</topology>
    </subcellularLocation>
</comment>
<evidence type="ECO:0000256" key="7">
    <source>
        <dbReference type="SAM" id="SignalP"/>
    </source>
</evidence>
<dbReference type="GO" id="GO:0006508">
    <property type="term" value="P:proteolysis"/>
    <property type="evidence" value="ECO:0007669"/>
    <property type="project" value="UniProtKB-KW"/>
</dbReference>
<sequence>MKRLRLLALFALTVWPLFLPGQDTSAPGGVVLLNVSGAIGPATGDYIHRGLEKAKEQHAALVILRMDTPGGLDTSMRAIIQDIIASPVPVAVYVAPSGARAASAGTYILYASHVAAMAPATNLGAATPVQIGGVPDPGGADKPAQKDKGDDQAKKDSEPPKGAAMERKAVHDAAAYIRGLAQMRGRNVEWAERAVREAVSLSADEAVKLHVADLIAADVPELLAKIDGRKVNVLGETRTLKTAGLAVETIEPDWRSRLLSVITDPNVAYILMMLGVYGLFFELWNPGYVLPGVIGGICLLLALFAFQVLPVSYAGLALILLGVSFMVAEVFVASFGALGIGGVIAFAIGSVMLFDTDMPGFGISPWLIAAVVLASAAFFMAVVMLALKARRRPVVSGAEEMIGAPGEALAAFKTEALPQGATHYIGRVRVHSEEWQARSPRPVKNHQKLRVTGRDGLMLIVEPETATEEN</sequence>
<reference evidence="11 12" key="1">
    <citation type="journal article" date="2016" name="Nat. Commun.">
        <title>Thousands of microbial genomes shed light on interconnected biogeochemical processes in an aquifer system.</title>
        <authorList>
            <person name="Anantharaman K."/>
            <person name="Brown C.T."/>
            <person name="Hug L.A."/>
            <person name="Sharon I."/>
            <person name="Castelle C.J."/>
            <person name="Probst A.J."/>
            <person name="Thomas B.C."/>
            <person name="Singh A."/>
            <person name="Wilkins M.J."/>
            <person name="Karaoz U."/>
            <person name="Brodie E.L."/>
            <person name="Williams K.H."/>
            <person name="Hubbard S.S."/>
            <person name="Banfield J.F."/>
        </authorList>
    </citation>
    <scope>NUCLEOTIDE SEQUENCE [LARGE SCALE GENOMIC DNA]</scope>
</reference>
<keyword evidence="11" id="KW-0378">Hydrolase</keyword>
<feature type="signal peptide" evidence="7">
    <location>
        <begin position="1"/>
        <end position="21"/>
    </location>
</feature>
<keyword evidence="7" id="KW-0732">Signal</keyword>
<feature type="transmembrane region" description="Helical" evidence="6">
    <location>
        <begin position="258"/>
        <end position="280"/>
    </location>
</feature>
<dbReference type="PANTHER" id="PTHR33507">
    <property type="entry name" value="INNER MEMBRANE PROTEIN YBBJ"/>
    <property type="match status" value="1"/>
</dbReference>
<evidence type="ECO:0000259" key="8">
    <source>
        <dbReference type="Pfam" id="PF01957"/>
    </source>
</evidence>
<dbReference type="InterPro" id="IPR052165">
    <property type="entry name" value="Membrane_assoc_protease"/>
</dbReference>
<feature type="transmembrane region" description="Helical" evidence="6">
    <location>
        <begin position="366"/>
        <end position="387"/>
    </location>
</feature>
<feature type="chain" id="PRO_5009526644" evidence="7">
    <location>
        <begin position="22"/>
        <end position="470"/>
    </location>
</feature>
<dbReference type="GO" id="GO:0016020">
    <property type="term" value="C:membrane"/>
    <property type="evidence" value="ECO:0007669"/>
    <property type="project" value="UniProtKB-SubCell"/>
</dbReference>
<feature type="domain" description="NfeD-like C-terminal" evidence="8">
    <location>
        <begin position="398"/>
        <end position="463"/>
    </location>
</feature>
<dbReference type="GO" id="GO:0008233">
    <property type="term" value="F:peptidase activity"/>
    <property type="evidence" value="ECO:0007669"/>
    <property type="project" value="UniProtKB-KW"/>
</dbReference>
<dbReference type="InterPro" id="IPR012340">
    <property type="entry name" value="NA-bd_OB-fold"/>
</dbReference>
<dbReference type="InterPro" id="IPR056739">
    <property type="entry name" value="NfeD_membrane"/>
</dbReference>
<dbReference type="Proteomes" id="UP000177925">
    <property type="component" value="Unassembled WGS sequence"/>
</dbReference>
<comment type="caution">
    <text evidence="11">The sequence shown here is derived from an EMBL/GenBank/DDBJ whole genome shotgun (WGS) entry which is preliminary data.</text>
</comment>
<dbReference type="Pfam" id="PF24961">
    <property type="entry name" value="NfeD_membrane"/>
    <property type="match status" value="1"/>
</dbReference>
<evidence type="ECO:0000313" key="12">
    <source>
        <dbReference type="Proteomes" id="UP000177925"/>
    </source>
</evidence>
<evidence type="ECO:0000259" key="10">
    <source>
        <dbReference type="Pfam" id="PF25145"/>
    </source>
</evidence>
<dbReference type="Gene3D" id="3.90.226.10">
    <property type="entry name" value="2-enoyl-CoA Hydratase, Chain A, domain 1"/>
    <property type="match status" value="1"/>
</dbReference>
<proteinExistence type="predicted"/>
<dbReference type="FunFam" id="3.90.226.10:FF:000089">
    <property type="entry name" value="Membrane-bound serine protease"/>
    <property type="match status" value="1"/>
</dbReference>
<dbReference type="Gene3D" id="2.40.50.140">
    <property type="entry name" value="Nucleic acid-binding proteins"/>
    <property type="match status" value="1"/>
</dbReference>
<dbReference type="SUPFAM" id="SSF52096">
    <property type="entry name" value="ClpP/crotonase"/>
    <property type="match status" value="1"/>
</dbReference>
<evidence type="ECO:0000256" key="5">
    <source>
        <dbReference type="SAM" id="MobiDB-lite"/>
    </source>
</evidence>
<feature type="domain" description="NfeD integral membrane" evidence="9">
    <location>
        <begin position="266"/>
        <end position="383"/>
    </location>
</feature>
<dbReference type="InterPro" id="IPR056738">
    <property type="entry name" value="NfeD1b_N"/>
</dbReference>
<keyword evidence="11" id="KW-0645">Protease</keyword>
<protein>
    <submittedName>
        <fullName evidence="11">Serine protease</fullName>
    </submittedName>
</protein>
<dbReference type="SUPFAM" id="SSF141322">
    <property type="entry name" value="NfeD domain-like"/>
    <property type="match status" value="1"/>
</dbReference>
<organism evidence="11 12">
    <name type="scientific">Candidatus Muproteobacteria bacterium RBG_16_64_11</name>
    <dbReference type="NCBI Taxonomy" id="1817758"/>
    <lineage>
        <taxon>Bacteria</taxon>
        <taxon>Pseudomonadati</taxon>
        <taxon>Pseudomonadota</taxon>
        <taxon>Candidatus Muproteobacteria</taxon>
    </lineage>
</organism>
<feature type="region of interest" description="Disordered" evidence="5">
    <location>
        <begin position="129"/>
        <end position="166"/>
    </location>
</feature>
<evidence type="ECO:0000259" key="9">
    <source>
        <dbReference type="Pfam" id="PF24961"/>
    </source>
</evidence>
<dbReference type="EMBL" id="MFSS01000087">
    <property type="protein sequence ID" value="OGI42526.1"/>
    <property type="molecule type" value="Genomic_DNA"/>
</dbReference>
<keyword evidence="2 6" id="KW-0812">Transmembrane</keyword>
<dbReference type="Pfam" id="PF01957">
    <property type="entry name" value="NfeD"/>
    <property type="match status" value="1"/>
</dbReference>
<dbReference type="CDD" id="cd07020">
    <property type="entry name" value="Clp_protease_NfeD_1"/>
    <property type="match status" value="1"/>
</dbReference>
<evidence type="ECO:0000256" key="3">
    <source>
        <dbReference type="ARBA" id="ARBA00022989"/>
    </source>
</evidence>
<keyword evidence="4 6" id="KW-0472">Membrane</keyword>
<dbReference type="InterPro" id="IPR029045">
    <property type="entry name" value="ClpP/crotonase-like_dom_sf"/>
</dbReference>
<dbReference type="Pfam" id="PF25145">
    <property type="entry name" value="NfeD1b_N"/>
    <property type="match status" value="1"/>
</dbReference>
<name>A0A1F6TBS2_9PROT</name>
<evidence type="ECO:0000256" key="1">
    <source>
        <dbReference type="ARBA" id="ARBA00004141"/>
    </source>
</evidence>
<feature type="transmembrane region" description="Helical" evidence="6">
    <location>
        <begin position="311"/>
        <end position="328"/>
    </location>
</feature>
<evidence type="ECO:0000256" key="4">
    <source>
        <dbReference type="ARBA" id="ARBA00023136"/>
    </source>
</evidence>
<dbReference type="PANTHER" id="PTHR33507:SF4">
    <property type="entry name" value="NODULATION COMPETITIVENESS PROTEIN NFED"/>
    <property type="match status" value="1"/>
</dbReference>
<evidence type="ECO:0000313" key="11">
    <source>
        <dbReference type="EMBL" id="OGI42526.1"/>
    </source>
</evidence>
<evidence type="ECO:0000256" key="6">
    <source>
        <dbReference type="SAM" id="Phobius"/>
    </source>
</evidence>
<dbReference type="STRING" id="1817758.A2150_00965"/>
<dbReference type="InterPro" id="IPR002810">
    <property type="entry name" value="NfeD-like_C"/>
</dbReference>
<feature type="domain" description="NfeD1b N-terminal" evidence="10">
    <location>
        <begin position="35"/>
        <end position="229"/>
    </location>
</feature>
<gene>
    <name evidence="11" type="ORF">A2150_00965</name>
</gene>
<accession>A0A1F6TBS2</accession>
<feature type="transmembrane region" description="Helical" evidence="6">
    <location>
        <begin position="335"/>
        <end position="354"/>
    </location>
</feature>
<keyword evidence="3 6" id="KW-1133">Transmembrane helix</keyword>
<evidence type="ECO:0000256" key="2">
    <source>
        <dbReference type="ARBA" id="ARBA00022692"/>
    </source>
</evidence>